<dbReference type="Proteomes" id="UP000190065">
    <property type="component" value="Unassembled WGS sequence"/>
</dbReference>
<evidence type="ECO:0000313" key="3">
    <source>
        <dbReference type="Proteomes" id="UP000190065"/>
    </source>
</evidence>
<keyword evidence="1" id="KW-0812">Transmembrane</keyword>
<gene>
    <name evidence="2" type="ORF">SAMN02745202_02545</name>
</gene>
<proteinExistence type="predicted"/>
<dbReference type="AlphaFoldDB" id="A0A1T4S388"/>
<reference evidence="2 3" key="1">
    <citation type="submission" date="2017-02" db="EMBL/GenBank/DDBJ databases">
        <authorList>
            <person name="Peterson S.W."/>
        </authorList>
    </citation>
    <scope>NUCLEOTIDE SEQUENCE [LARGE SCALE GENOMIC DNA]</scope>
    <source>
        <strain evidence="2 3">ATCC 43324</strain>
    </source>
</reference>
<organism evidence="2 3">
    <name type="scientific">Segatella oulorum</name>
    <dbReference type="NCBI Taxonomy" id="28136"/>
    <lineage>
        <taxon>Bacteria</taxon>
        <taxon>Pseudomonadati</taxon>
        <taxon>Bacteroidota</taxon>
        <taxon>Bacteroidia</taxon>
        <taxon>Bacteroidales</taxon>
        <taxon>Prevotellaceae</taxon>
        <taxon>Segatella</taxon>
    </lineage>
</organism>
<dbReference type="EMBL" id="FUXK01000049">
    <property type="protein sequence ID" value="SKA22418.1"/>
    <property type="molecule type" value="Genomic_DNA"/>
</dbReference>
<evidence type="ECO:0000256" key="1">
    <source>
        <dbReference type="SAM" id="Phobius"/>
    </source>
</evidence>
<keyword evidence="1" id="KW-0472">Membrane</keyword>
<sequence length="61" mass="7082">MTKVAIKIENITSFGGIYIISLWLFILPHWFGWGVSCLCKNQEPRKIPISMDKSQKCHFNI</sequence>
<accession>A0A1T4S388</accession>
<keyword evidence="1" id="KW-1133">Transmembrane helix</keyword>
<protein>
    <submittedName>
        <fullName evidence="2">Uncharacterized protein</fullName>
    </submittedName>
</protein>
<evidence type="ECO:0000313" key="2">
    <source>
        <dbReference type="EMBL" id="SKA22418.1"/>
    </source>
</evidence>
<feature type="transmembrane region" description="Helical" evidence="1">
    <location>
        <begin position="12"/>
        <end position="33"/>
    </location>
</feature>
<name>A0A1T4S388_9BACT</name>